<dbReference type="Pfam" id="PF25597">
    <property type="entry name" value="SH3_retrovirus"/>
    <property type="match status" value="1"/>
</dbReference>
<feature type="compositionally biased region" description="Acidic residues" evidence="2">
    <location>
        <begin position="147"/>
        <end position="185"/>
    </location>
</feature>
<dbReference type="InterPro" id="IPR039537">
    <property type="entry name" value="Retrotran_Ty1/copia-like"/>
</dbReference>
<gene>
    <name evidence="4" type="ORF">Tco_1042873</name>
</gene>
<protein>
    <submittedName>
        <fullName evidence="4">Ribonuclease H-like domain-containing protein</fullName>
    </submittedName>
</protein>
<feature type="region of interest" description="Disordered" evidence="2">
    <location>
        <begin position="533"/>
        <end position="593"/>
    </location>
</feature>
<evidence type="ECO:0000313" key="5">
    <source>
        <dbReference type="Proteomes" id="UP001151760"/>
    </source>
</evidence>
<feature type="compositionally biased region" description="Basic residues" evidence="2">
    <location>
        <begin position="85"/>
        <end position="104"/>
    </location>
</feature>
<name>A0ABQ5GMZ6_9ASTR</name>
<feature type="compositionally biased region" description="Acidic residues" evidence="2">
    <location>
        <begin position="230"/>
        <end position="239"/>
    </location>
</feature>
<dbReference type="PANTHER" id="PTHR42648:SF32">
    <property type="entry name" value="RIBONUCLEASE H-LIKE DOMAIN, GAG-PRE-INTEGRASE DOMAIN PROTEIN-RELATED"/>
    <property type="match status" value="1"/>
</dbReference>
<dbReference type="InterPro" id="IPR054722">
    <property type="entry name" value="PolX-like_BBD"/>
</dbReference>
<evidence type="ECO:0000256" key="1">
    <source>
        <dbReference type="ARBA" id="ARBA00022670"/>
    </source>
</evidence>
<feature type="domain" description="Integrase catalytic" evidence="3">
    <location>
        <begin position="1505"/>
        <end position="1602"/>
    </location>
</feature>
<feature type="region of interest" description="Disordered" evidence="2">
    <location>
        <begin position="1126"/>
        <end position="1145"/>
    </location>
</feature>
<proteinExistence type="predicted"/>
<dbReference type="InterPro" id="IPR057670">
    <property type="entry name" value="SH3_retrovirus"/>
</dbReference>
<feature type="region of interest" description="Disordered" evidence="2">
    <location>
        <begin position="60"/>
        <end position="253"/>
    </location>
</feature>
<dbReference type="Gene3D" id="3.30.420.10">
    <property type="entry name" value="Ribonuclease H-like superfamily/Ribonuclease H"/>
    <property type="match status" value="1"/>
</dbReference>
<evidence type="ECO:0000256" key="2">
    <source>
        <dbReference type="SAM" id="MobiDB-lite"/>
    </source>
</evidence>
<keyword evidence="5" id="KW-1185">Reference proteome</keyword>
<accession>A0ABQ5GMZ6</accession>
<dbReference type="Pfam" id="PF14223">
    <property type="entry name" value="Retrotran_gag_2"/>
    <property type="match status" value="1"/>
</dbReference>
<dbReference type="SUPFAM" id="SSF53098">
    <property type="entry name" value="Ribonuclease H-like"/>
    <property type="match status" value="1"/>
</dbReference>
<dbReference type="PANTHER" id="PTHR42648">
    <property type="entry name" value="TRANSPOSASE, PUTATIVE-RELATED"/>
    <property type="match status" value="1"/>
</dbReference>
<evidence type="ECO:0000259" key="3">
    <source>
        <dbReference type="PROSITE" id="PS50994"/>
    </source>
</evidence>
<dbReference type="EMBL" id="BQNB010018599">
    <property type="protein sequence ID" value="GJT76148.1"/>
    <property type="molecule type" value="Genomic_DNA"/>
</dbReference>
<feature type="region of interest" description="Disordered" evidence="2">
    <location>
        <begin position="1717"/>
        <end position="1739"/>
    </location>
</feature>
<dbReference type="Proteomes" id="UP001151760">
    <property type="component" value="Unassembled WGS sequence"/>
</dbReference>
<organism evidence="4 5">
    <name type="scientific">Tanacetum coccineum</name>
    <dbReference type="NCBI Taxonomy" id="301880"/>
    <lineage>
        <taxon>Eukaryota</taxon>
        <taxon>Viridiplantae</taxon>
        <taxon>Streptophyta</taxon>
        <taxon>Embryophyta</taxon>
        <taxon>Tracheophyta</taxon>
        <taxon>Spermatophyta</taxon>
        <taxon>Magnoliopsida</taxon>
        <taxon>eudicotyledons</taxon>
        <taxon>Gunneridae</taxon>
        <taxon>Pentapetalae</taxon>
        <taxon>asterids</taxon>
        <taxon>campanulids</taxon>
        <taxon>Asterales</taxon>
        <taxon>Asteraceae</taxon>
        <taxon>Asteroideae</taxon>
        <taxon>Anthemideae</taxon>
        <taxon>Anthemidinae</taxon>
        <taxon>Tanacetum</taxon>
    </lineage>
</organism>
<keyword evidence="1" id="KW-0378">Hydrolase</keyword>
<dbReference type="InterPro" id="IPR001584">
    <property type="entry name" value="Integrase_cat-core"/>
</dbReference>
<dbReference type="Pfam" id="PF22936">
    <property type="entry name" value="Pol_BBD"/>
    <property type="match status" value="1"/>
</dbReference>
<reference evidence="4" key="2">
    <citation type="submission" date="2022-01" db="EMBL/GenBank/DDBJ databases">
        <authorList>
            <person name="Yamashiro T."/>
            <person name="Shiraishi A."/>
            <person name="Satake H."/>
            <person name="Nakayama K."/>
        </authorList>
    </citation>
    <scope>NUCLEOTIDE SEQUENCE</scope>
</reference>
<sequence>MFWHTARYDPMFNTIRVISKNQDTQIYGSILPDELINQEIKDYEAYKQYYAIASRVEPPKAKTKYKKKADGFDTSSKPKCTPTVKGKRLKTPCKVTKSGKKRKSASVPKAKGLETLSEVAFGSGDGADTQSKVPDEQQQKDSGTDEGAGDDDDDNDEHDLNDEKDDADDDEKNDSEETESDDDGDDFVHLNLSTYKADDEGEEKEEEKADDDDDEVSSDQKVSTPPDHEFTEEENQEGDDYVKEGEQEDEEEELYGDLNLNLERRDVEMTDAQTNQDTKDVHVTLTAEPLVVQQQSSYISSDLVSKYINPSSDTGFDSILNQNIQSHNLFNIPVFVAAITPSSVTTIPQPPVLIIQTLQQTPDSITTTPNLTTTLLEIPNFASLFGFEQRVSALETKMSEFKQTSQFAEAVSSIPAIVDNYLASKIKDVGDVAIQLQSNKLKEEAQAENEEFLSQIDSNIKAIIKDQVKAQVSKILSKVEKYVTESLGAEMLVRSTNQPQTSDVQKNLYNALIESYNSDKDIFSSYGDVVTLKRGQGDQDKDEDPSARSNRGSKRMRSGKEAESSKEPTNKESKSTSSSKEQSYQEFNTGNDDATPVREITYLAQASGKQSSFNEFLATPIDFSAFIMNRLKIDNLTQDVLTDPTYDLLGIKGFLTVITAGSSYNCWLELLFMLKIEEKVLIILNGDSPLPTRTIDGVETVVPPTTVEQKLVRKNELKERGTLLMALLNKHQLKFNIYKDAKTLMEAIEKRFGGNKESKKVQKTLLKQQYENFNGNSSEGLDQIYDKLQKLISQLEIHGETISQEDVNMKLLRSLPSEWKTHTLIWRNKPDLEDLSMDDLYNNLKIYEAKVMGSSNTSQNTQNVAFVSSNSTGSTNEAVKTAHGVSAANSKANASTLPNVDSLSDDVIYSFFASQSNSSQLDNEDLKQIDPDDLVEMDLKWTDTIGFNKTKVECYNFHRRGHFARECRAPRNQDSRNREPTRRTVSIVETTSKALVSQCDGLGYDWSDKVEEGPTNFTLMAYTSLDSQICDKFKSGVGYDSQVFDSQIFISQVNDRYKRGEGYHVVPPLYTGNFMPPKPNLVLADKDEYVFSDSVTSVPAAATIKVKTSESRPKYVSKPLIEDWVSDSENENETESKSRQRKPSIAKVEFVKSSKHVKSPRESVKKVENNCDFYEKKMVEKPVWNNAKRVNHQNSQRMTHPHPKRNFVPRAILMKYGLKTLNTVGQNSLRAAVSVNTARPINTAYLRPTVNSAKTASNVFNRAHSYVIRPINKFIINKNSSFNEKVNIVRENVTIVGIKAIVSDNKGNEANAVKSLACWVWRPKHKVLDHVTRNNGASMSFKRFDYGNPQLELQEKEVIDSGCSRHITGNKSYLSDYEEIDGGFIAFGRNAKGGKITGKGKIKTGKLDFEDVYFVKKLKFNLFSISQMCDKKNIVLFTDTECVVLSSDFKLTNKNHVLLKVPRKNNMYSVDLRNVVPQGATKDETSGILKAFITGIENQINHRVKIIRCDNGTEFKNKEMNQFCEMKGIKREFSVARTPQQNGVAERKNRTLIEAARTMLADSKLPTTFWAEAVNTACYVQNRVLVIKPHNKTPYELFNGRPPTISFMRPFGCPVTILNTLDHLGKFDGKADEGFFVGYSVNSKAFRVFNSRTRIVEETLHITFLENKPNVAGSTKESIDAGQAGKKIVPSHEYILLPLWIPDSPISSSLKSSNDKVAVDVEKKTTEDPTKEDDKDDQDLREFERLIVQGKEAEININNTNSVSAISSLVNTAGTKDANVNSTNSIYTASPPVNFVGLSYFNTNPSYDQKMPNLEDTGIFGGAYDD</sequence>
<evidence type="ECO:0000313" key="4">
    <source>
        <dbReference type="EMBL" id="GJT76148.1"/>
    </source>
</evidence>
<dbReference type="PROSITE" id="PS50994">
    <property type="entry name" value="INTEGRASE"/>
    <property type="match status" value="1"/>
</dbReference>
<dbReference type="InterPro" id="IPR036397">
    <property type="entry name" value="RNaseH_sf"/>
</dbReference>
<feature type="compositionally biased region" description="Basic and acidic residues" evidence="2">
    <location>
        <begin position="133"/>
        <end position="143"/>
    </location>
</feature>
<comment type="caution">
    <text evidence="4">The sequence shown here is derived from an EMBL/GenBank/DDBJ whole genome shotgun (WGS) entry which is preliminary data.</text>
</comment>
<feature type="compositionally biased region" description="Acidic residues" evidence="2">
    <location>
        <begin position="199"/>
        <end position="217"/>
    </location>
</feature>
<feature type="compositionally biased region" description="Basic and acidic residues" evidence="2">
    <location>
        <begin position="558"/>
        <end position="574"/>
    </location>
</feature>
<keyword evidence="1" id="KW-0645">Protease</keyword>
<dbReference type="InterPro" id="IPR012337">
    <property type="entry name" value="RNaseH-like_sf"/>
</dbReference>
<reference evidence="4" key="1">
    <citation type="journal article" date="2022" name="Int. J. Mol. Sci.">
        <title>Draft Genome of Tanacetum Coccineum: Genomic Comparison of Closely Related Tanacetum-Family Plants.</title>
        <authorList>
            <person name="Yamashiro T."/>
            <person name="Shiraishi A."/>
            <person name="Nakayama K."/>
            <person name="Satake H."/>
        </authorList>
    </citation>
    <scope>NUCLEOTIDE SEQUENCE</scope>
</reference>